<feature type="compositionally biased region" description="Low complexity" evidence="8">
    <location>
        <begin position="314"/>
        <end position="334"/>
    </location>
</feature>
<feature type="binding site" evidence="7">
    <location>
        <position position="80"/>
    </location>
    <ligand>
        <name>ATP</name>
        <dbReference type="ChEBI" id="CHEBI:30616"/>
    </ligand>
</feature>
<evidence type="ECO:0000259" key="9">
    <source>
        <dbReference type="PROSITE" id="PS50011"/>
    </source>
</evidence>
<evidence type="ECO:0000256" key="5">
    <source>
        <dbReference type="ARBA" id="ARBA00022777"/>
    </source>
</evidence>
<dbReference type="Gene3D" id="3.40.1000.10">
    <property type="entry name" value="Mog1/PsbP, alpha/beta/alpha sandwich"/>
    <property type="match status" value="1"/>
</dbReference>
<dbReference type="PROSITE" id="PS00107">
    <property type="entry name" value="PROTEIN_KINASE_ATP"/>
    <property type="match status" value="1"/>
</dbReference>
<sequence>MRRRVGTALAVPSTNSSRLDMPSSWRTGLRRGSPARYRRPVPPDKIIVDRYELVEPLGRGGMGAVWRARDRLLGREVALKEVSPPPGVDPAPLYARIIREARSAARLDHPGIVTVHDVVEEDGRPWIVMRYVRADSLDRVLAGRGPLAPAETAVLGLQVLEALRVAHAAGVVHRDVKPANILMESGRAVLTDFGIASLVGDPELTRTGALLGSPMYLSPEQARRRPATPASDLWSLGATLYAAVEGRPPFHGDDLVGVLSALLTEEPDPPGRAGPLTPVLAGLLRKDPAERLHPDEAARLLAAAAGPHGPVRLAGTDPGAAFPGAAFDPGARLPAGPPPPKERRPRHLPALAAGAALLLAAGAVFVSLSQKDDGGEPRTTGTPVAQSASASAPVPREGEKEHRGTDYTAVVPAAWSSEEAETVLAPAKDGSSLGIAVSSPPTAFGLLRELEAAEAQMDYPDYRRVGDIRSVSQQGLPAYELEFTFTRDGRPGHAKTRIFTIAGQNFQVVLVASEDRWQEGLGVYERFLETFRAG</sequence>
<dbReference type="CDD" id="cd14014">
    <property type="entry name" value="STKc_PknB_like"/>
    <property type="match status" value="1"/>
</dbReference>
<accession>A0ABP4C1A9</accession>
<evidence type="ECO:0000256" key="3">
    <source>
        <dbReference type="ARBA" id="ARBA00022679"/>
    </source>
</evidence>
<keyword evidence="2" id="KW-0723">Serine/threonine-protein kinase</keyword>
<organism evidence="10 11">
    <name type="scientific">Actinocorallia libanotica</name>
    <dbReference type="NCBI Taxonomy" id="46162"/>
    <lineage>
        <taxon>Bacteria</taxon>
        <taxon>Bacillati</taxon>
        <taxon>Actinomycetota</taxon>
        <taxon>Actinomycetes</taxon>
        <taxon>Streptosporangiales</taxon>
        <taxon>Thermomonosporaceae</taxon>
        <taxon>Actinocorallia</taxon>
    </lineage>
</organism>
<protein>
    <recommendedName>
        <fullName evidence="1">non-specific serine/threonine protein kinase</fullName>
        <ecNumber evidence="1">2.7.11.1</ecNumber>
    </recommendedName>
</protein>
<dbReference type="PROSITE" id="PS50011">
    <property type="entry name" value="PROTEIN_KINASE_DOM"/>
    <property type="match status" value="1"/>
</dbReference>
<evidence type="ECO:0000313" key="10">
    <source>
        <dbReference type="EMBL" id="GAA0957738.1"/>
    </source>
</evidence>
<gene>
    <name evidence="10" type="ORF">GCM10009550_45530</name>
</gene>
<keyword evidence="11" id="KW-1185">Reference proteome</keyword>
<dbReference type="PANTHER" id="PTHR43289">
    <property type="entry name" value="MITOGEN-ACTIVATED PROTEIN KINASE KINASE KINASE 20-RELATED"/>
    <property type="match status" value="1"/>
</dbReference>
<comment type="caution">
    <text evidence="10">The sequence shown here is derived from an EMBL/GenBank/DDBJ whole genome shotgun (WGS) entry which is preliminary data.</text>
</comment>
<dbReference type="InterPro" id="IPR011009">
    <property type="entry name" value="Kinase-like_dom_sf"/>
</dbReference>
<keyword evidence="4 7" id="KW-0547">Nucleotide-binding</keyword>
<dbReference type="Gene3D" id="1.10.510.10">
    <property type="entry name" value="Transferase(Phosphotransferase) domain 1"/>
    <property type="match status" value="1"/>
</dbReference>
<evidence type="ECO:0000256" key="8">
    <source>
        <dbReference type="SAM" id="MobiDB-lite"/>
    </source>
</evidence>
<dbReference type="PROSITE" id="PS00108">
    <property type="entry name" value="PROTEIN_KINASE_ST"/>
    <property type="match status" value="1"/>
</dbReference>
<dbReference type="InterPro" id="IPR017441">
    <property type="entry name" value="Protein_kinase_ATP_BS"/>
</dbReference>
<feature type="region of interest" description="Disordered" evidence="8">
    <location>
        <begin position="311"/>
        <end position="346"/>
    </location>
</feature>
<dbReference type="Pfam" id="PF00069">
    <property type="entry name" value="Pkinase"/>
    <property type="match status" value="1"/>
</dbReference>
<name>A0ABP4C1A9_9ACTN</name>
<evidence type="ECO:0000313" key="11">
    <source>
        <dbReference type="Proteomes" id="UP001500665"/>
    </source>
</evidence>
<dbReference type="SMART" id="SM00220">
    <property type="entry name" value="S_TKc"/>
    <property type="match status" value="1"/>
</dbReference>
<feature type="domain" description="Protein kinase" evidence="9">
    <location>
        <begin position="51"/>
        <end position="311"/>
    </location>
</feature>
<feature type="compositionally biased region" description="Low complexity" evidence="8">
    <location>
        <begin position="383"/>
        <end position="395"/>
    </location>
</feature>
<keyword evidence="6 7" id="KW-0067">ATP-binding</keyword>
<dbReference type="EMBL" id="BAAAHH010000019">
    <property type="protein sequence ID" value="GAA0957738.1"/>
    <property type="molecule type" value="Genomic_DNA"/>
</dbReference>
<dbReference type="Proteomes" id="UP001500665">
    <property type="component" value="Unassembled WGS sequence"/>
</dbReference>
<dbReference type="SUPFAM" id="SSF56112">
    <property type="entry name" value="Protein kinase-like (PK-like)"/>
    <property type="match status" value="1"/>
</dbReference>
<evidence type="ECO:0000256" key="2">
    <source>
        <dbReference type="ARBA" id="ARBA00022527"/>
    </source>
</evidence>
<keyword evidence="3" id="KW-0808">Transferase</keyword>
<keyword evidence="5" id="KW-0418">Kinase</keyword>
<feature type="compositionally biased region" description="Basic and acidic residues" evidence="8">
    <location>
        <begin position="396"/>
        <end position="405"/>
    </location>
</feature>
<reference evidence="11" key="1">
    <citation type="journal article" date="2019" name="Int. J. Syst. Evol. Microbiol.">
        <title>The Global Catalogue of Microorganisms (GCM) 10K type strain sequencing project: providing services to taxonomists for standard genome sequencing and annotation.</title>
        <authorList>
            <consortium name="The Broad Institute Genomics Platform"/>
            <consortium name="The Broad Institute Genome Sequencing Center for Infectious Disease"/>
            <person name="Wu L."/>
            <person name="Ma J."/>
        </authorList>
    </citation>
    <scope>NUCLEOTIDE SEQUENCE [LARGE SCALE GENOMIC DNA]</scope>
    <source>
        <strain evidence="11">JCM 10696</strain>
    </source>
</reference>
<dbReference type="PANTHER" id="PTHR43289:SF6">
    <property type="entry name" value="SERINE_THREONINE-PROTEIN KINASE NEKL-3"/>
    <property type="match status" value="1"/>
</dbReference>
<evidence type="ECO:0000256" key="4">
    <source>
        <dbReference type="ARBA" id="ARBA00022741"/>
    </source>
</evidence>
<evidence type="ECO:0000256" key="7">
    <source>
        <dbReference type="PROSITE-ProRule" id="PRU10141"/>
    </source>
</evidence>
<dbReference type="Gene3D" id="3.30.200.20">
    <property type="entry name" value="Phosphorylase Kinase, domain 1"/>
    <property type="match status" value="1"/>
</dbReference>
<feature type="region of interest" description="Disordered" evidence="8">
    <location>
        <begin position="1"/>
        <end position="34"/>
    </location>
</feature>
<evidence type="ECO:0000256" key="6">
    <source>
        <dbReference type="ARBA" id="ARBA00022840"/>
    </source>
</evidence>
<dbReference type="InterPro" id="IPR008271">
    <property type="entry name" value="Ser/Thr_kinase_AS"/>
</dbReference>
<proteinExistence type="predicted"/>
<dbReference type="InterPro" id="IPR000719">
    <property type="entry name" value="Prot_kinase_dom"/>
</dbReference>
<evidence type="ECO:0000256" key="1">
    <source>
        <dbReference type="ARBA" id="ARBA00012513"/>
    </source>
</evidence>
<dbReference type="EC" id="2.7.11.1" evidence="1"/>
<feature type="region of interest" description="Disordered" evidence="8">
    <location>
        <begin position="370"/>
        <end position="405"/>
    </location>
</feature>